<protein>
    <recommendedName>
        <fullName evidence="3">Protein NrdI</fullName>
    </recommendedName>
</protein>
<dbReference type="PANTHER" id="PTHR37297:SF1">
    <property type="entry name" value="PROTEIN NRDI"/>
    <property type="match status" value="1"/>
</dbReference>
<accession>A0ABW3V9C3</accession>
<dbReference type="InterPro" id="IPR020852">
    <property type="entry name" value="RNR_Ib_NrdI_bac"/>
</dbReference>
<evidence type="ECO:0000256" key="1">
    <source>
        <dbReference type="ARBA" id="ARBA00003999"/>
    </source>
</evidence>
<dbReference type="Pfam" id="PF07972">
    <property type="entry name" value="Flavodoxin_NdrI"/>
    <property type="match status" value="1"/>
</dbReference>
<dbReference type="Gene3D" id="3.40.50.360">
    <property type="match status" value="1"/>
</dbReference>
<dbReference type="PANTHER" id="PTHR37297">
    <property type="entry name" value="PROTEIN NRDI"/>
    <property type="match status" value="1"/>
</dbReference>
<dbReference type="Proteomes" id="UP001597263">
    <property type="component" value="Unassembled WGS sequence"/>
</dbReference>
<dbReference type="EMBL" id="JBHTMA010000040">
    <property type="protein sequence ID" value="MFD1229222.1"/>
    <property type="molecule type" value="Genomic_DNA"/>
</dbReference>
<dbReference type="SUPFAM" id="SSF52218">
    <property type="entry name" value="Flavoproteins"/>
    <property type="match status" value="1"/>
</dbReference>
<dbReference type="RefSeq" id="WP_289387031.1">
    <property type="nucleotide sequence ID" value="NZ_JAUCBM010000004.1"/>
</dbReference>
<dbReference type="NCBIfam" id="TIGR00333">
    <property type="entry name" value="nrdI"/>
    <property type="match status" value="1"/>
</dbReference>
<proteinExistence type="inferred from homology"/>
<comment type="function">
    <text evidence="1 3">Probably involved in ribonucleotide reductase function.</text>
</comment>
<dbReference type="HAMAP" id="MF_00128">
    <property type="entry name" value="NrdI"/>
    <property type="match status" value="1"/>
</dbReference>
<organism evidence="4 5">
    <name type="scientific">Pseudochrobactrum kiredjianiae</name>
    <dbReference type="NCBI Taxonomy" id="386305"/>
    <lineage>
        <taxon>Bacteria</taxon>
        <taxon>Pseudomonadati</taxon>
        <taxon>Pseudomonadota</taxon>
        <taxon>Alphaproteobacteria</taxon>
        <taxon>Hyphomicrobiales</taxon>
        <taxon>Brucellaceae</taxon>
        <taxon>Pseudochrobactrum</taxon>
    </lineage>
</organism>
<evidence type="ECO:0000313" key="4">
    <source>
        <dbReference type="EMBL" id="MFD1229222.1"/>
    </source>
</evidence>
<reference evidence="5" key="1">
    <citation type="journal article" date="2019" name="Int. J. Syst. Evol. Microbiol.">
        <title>The Global Catalogue of Microorganisms (GCM) 10K type strain sequencing project: providing services to taxonomists for standard genome sequencing and annotation.</title>
        <authorList>
            <consortium name="The Broad Institute Genomics Platform"/>
            <consortium name="The Broad Institute Genome Sequencing Center for Infectious Disease"/>
            <person name="Wu L."/>
            <person name="Ma J."/>
        </authorList>
    </citation>
    <scope>NUCLEOTIDE SEQUENCE [LARGE SCALE GENOMIC DNA]</scope>
    <source>
        <strain evidence="5">CCUG 49584</strain>
    </source>
</reference>
<name>A0ABW3V9C3_9HYPH</name>
<sequence length="136" mass="14903">MSMLVYFSSGTQNTHRFVTKTGLPALRIACSMKEEILLVTQPFVLVVATYAGGDGRGAVPKPVIRFLNDSSNRSLIRGVIAGGNRNFGSTYCLAGTVISEKCQVPFLYRYELAGTDDDVINVRNGLHRFWQQAQAA</sequence>
<evidence type="ECO:0000256" key="3">
    <source>
        <dbReference type="HAMAP-Rule" id="MF_00128"/>
    </source>
</evidence>
<comment type="caution">
    <text evidence="4">The sequence shown here is derived from an EMBL/GenBank/DDBJ whole genome shotgun (WGS) entry which is preliminary data.</text>
</comment>
<keyword evidence="5" id="KW-1185">Reference proteome</keyword>
<gene>
    <name evidence="3 4" type="primary">nrdI</name>
    <name evidence="4" type="ORF">ACFQ35_18930</name>
</gene>
<comment type="similarity">
    <text evidence="2 3">Belongs to the NrdI family.</text>
</comment>
<dbReference type="PIRSF" id="PIRSF005087">
    <property type="entry name" value="NrdI"/>
    <property type="match status" value="1"/>
</dbReference>
<evidence type="ECO:0000256" key="2">
    <source>
        <dbReference type="ARBA" id="ARBA00009942"/>
    </source>
</evidence>
<evidence type="ECO:0000313" key="5">
    <source>
        <dbReference type="Proteomes" id="UP001597263"/>
    </source>
</evidence>
<dbReference type="InterPro" id="IPR004465">
    <property type="entry name" value="RNR_NrdI"/>
</dbReference>
<dbReference type="InterPro" id="IPR029039">
    <property type="entry name" value="Flavoprotein-like_sf"/>
</dbReference>